<dbReference type="Proteomes" id="UP001562354">
    <property type="component" value="Unassembled WGS sequence"/>
</dbReference>
<feature type="transmembrane region" description="Helical" evidence="2">
    <location>
        <begin position="21"/>
        <end position="41"/>
    </location>
</feature>
<feature type="region of interest" description="Disordered" evidence="1">
    <location>
        <begin position="242"/>
        <end position="286"/>
    </location>
</feature>
<accession>A0ABR3PNP4</accession>
<feature type="transmembrane region" description="Helical" evidence="2">
    <location>
        <begin position="178"/>
        <end position="199"/>
    </location>
</feature>
<protein>
    <submittedName>
        <fullName evidence="3">Uncharacterized protein</fullName>
    </submittedName>
</protein>
<evidence type="ECO:0000313" key="3">
    <source>
        <dbReference type="EMBL" id="KAL1311159.1"/>
    </source>
</evidence>
<comment type="caution">
    <text evidence="3">The sequence shown here is derived from an EMBL/GenBank/DDBJ whole genome shotgun (WGS) entry which is preliminary data.</text>
</comment>
<name>A0ABR3PNP4_9PEZI</name>
<dbReference type="RefSeq" id="XP_069204008.1">
    <property type="nucleotide sequence ID" value="XM_069340542.1"/>
</dbReference>
<gene>
    <name evidence="3" type="ORF">AAFC00_001360</name>
</gene>
<feature type="compositionally biased region" description="Basic and acidic residues" evidence="1">
    <location>
        <begin position="274"/>
        <end position="286"/>
    </location>
</feature>
<feature type="transmembrane region" description="Helical" evidence="2">
    <location>
        <begin position="115"/>
        <end position="133"/>
    </location>
</feature>
<dbReference type="EMBL" id="JBFMKM010000003">
    <property type="protein sequence ID" value="KAL1311159.1"/>
    <property type="molecule type" value="Genomic_DNA"/>
</dbReference>
<keyword evidence="4" id="KW-1185">Reference proteome</keyword>
<organism evidence="3 4">
    <name type="scientific">Neodothiora populina</name>
    <dbReference type="NCBI Taxonomy" id="2781224"/>
    <lineage>
        <taxon>Eukaryota</taxon>
        <taxon>Fungi</taxon>
        <taxon>Dikarya</taxon>
        <taxon>Ascomycota</taxon>
        <taxon>Pezizomycotina</taxon>
        <taxon>Dothideomycetes</taxon>
        <taxon>Dothideomycetidae</taxon>
        <taxon>Dothideales</taxon>
        <taxon>Dothioraceae</taxon>
        <taxon>Neodothiora</taxon>
    </lineage>
</organism>
<sequence length="286" mass="31789">MPKLGSKLMIMRRWRTRKSMIALFVLETPFVVAALTLFAIAQPDTYRKRLWQDGADNGFNSSPNEVLYAYANHTRDKLKLPMVWDQFITDFNVVISVLSFFILVTKAIMFVMGTFLPLLSVVTHVAEVVLYIVSSYGQTGPDTSDPKHPQKGGPWYITKSCSVVHTKSNYGYCVQAKASFAVTLVLVILYAAYLGLAIFSSIPTRAERLAKLSSSDMPVYEPEHLSGGRPWGKQEPAVHLAPMSSKPTDPYTPRTVAFHTLEGGENGTNGKKLPFRERYGGDEEAG</sequence>
<evidence type="ECO:0000256" key="1">
    <source>
        <dbReference type="SAM" id="MobiDB-lite"/>
    </source>
</evidence>
<keyword evidence="2" id="KW-0472">Membrane</keyword>
<evidence type="ECO:0000313" key="4">
    <source>
        <dbReference type="Proteomes" id="UP001562354"/>
    </source>
</evidence>
<dbReference type="GeneID" id="95975063"/>
<keyword evidence="2" id="KW-0812">Transmembrane</keyword>
<reference evidence="3 4" key="1">
    <citation type="submission" date="2024-07" db="EMBL/GenBank/DDBJ databases">
        <title>Draft sequence of the Neodothiora populina.</title>
        <authorList>
            <person name="Drown D.D."/>
            <person name="Schuette U.S."/>
            <person name="Buechlein A.B."/>
            <person name="Rusch D.R."/>
            <person name="Winton L.W."/>
            <person name="Adams G.A."/>
        </authorList>
    </citation>
    <scope>NUCLEOTIDE SEQUENCE [LARGE SCALE GENOMIC DNA]</scope>
    <source>
        <strain evidence="3 4">CPC 39397</strain>
    </source>
</reference>
<proteinExistence type="predicted"/>
<feature type="transmembrane region" description="Helical" evidence="2">
    <location>
        <begin position="87"/>
        <end position="108"/>
    </location>
</feature>
<evidence type="ECO:0000256" key="2">
    <source>
        <dbReference type="SAM" id="Phobius"/>
    </source>
</evidence>
<keyword evidence="2" id="KW-1133">Transmembrane helix</keyword>